<dbReference type="PRINTS" id="PR00502">
    <property type="entry name" value="NUDIXFAMILY"/>
</dbReference>
<comment type="cofactor">
    <cofactor evidence="1">
        <name>Mg(2+)</name>
        <dbReference type="ChEBI" id="CHEBI:18420"/>
    </cofactor>
</comment>
<organism evidence="5 6">
    <name type="scientific">Bacillus salacetis</name>
    <dbReference type="NCBI Taxonomy" id="2315464"/>
    <lineage>
        <taxon>Bacteria</taxon>
        <taxon>Bacillati</taxon>
        <taxon>Bacillota</taxon>
        <taxon>Bacilli</taxon>
        <taxon>Bacillales</taxon>
        <taxon>Bacillaceae</taxon>
        <taxon>Bacillus</taxon>
    </lineage>
</organism>
<dbReference type="InterPro" id="IPR020084">
    <property type="entry name" value="NUDIX_hydrolase_CS"/>
</dbReference>
<dbReference type="CDD" id="cd18880">
    <property type="entry name" value="NUDIX_ADPRase"/>
    <property type="match status" value="1"/>
</dbReference>
<keyword evidence="2 3" id="KW-0378">Hydrolase</keyword>
<name>A0A3A1R0Q1_9BACI</name>
<dbReference type="RefSeq" id="WP_119546484.1">
    <property type="nucleotide sequence ID" value="NZ_QXIR01000009.1"/>
</dbReference>
<dbReference type="Proteomes" id="UP000265801">
    <property type="component" value="Unassembled WGS sequence"/>
</dbReference>
<evidence type="ECO:0000259" key="4">
    <source>
        <dbReference type="PROSITE" id="PS51462"/>
    </source>
</evidence>
<gene>
    <name evidence="5" type="ORF">D3H55_08515</name>
</gene>
<proteinExistence type="inferred from homology"/>
<dbReference type="OrthoDB" id="65827at2"/>
<comment type="similarity">
    <text evidence="3">Belongs to the Nudix hydrolase family.</text>
</comment>
<keyword evidence="6" id="KW-1185">Reference proteome</keyword>
<dbReference type="Pfam" id="PF00293">
    <property type="entry name" value="NUDIX"/>
    <property type="match status" value="1"/>
</dbReference>
<dbReference type="AlphaFoldDB" id="A0A3A1R0Q1"/>
<evidence type="ECO:0000313" key="5">
    <source>
        <dbReference type="EMBL" id="RIW35082.1"/>
    </source>
</evidence>
<dbReference type="Gene3D" id="3.90.79.10">
    <property type="entry name" value="Nucleoside Triphosphate Pyrophosphohydrolase"/>
    <property type="match status" value="1"/>
</dbReference>
<protein>
    <submittedName>
        <fullName evidence="5">NUDIX domain-containing protein</fullName>
    </submittedName>
</protein>
<dbReference type="PROSITE" id="PS51462">
    <property type="entry name" value="NUDIX"/>
    <property type="match status" value="1"/>
</dbReference>
<evidence type="ECO:0000256" key="1">
    <source>
        <dbReference type="ARBA" id="ARBA00001946"/>
    </source>
</evidence>
<feature type="domain" description="Nudix hydrolase" evidence="4">
    <location>
        <begin position="4"/>
        <end position="139"/>
    </location>
</feature>
<dbReference type="EMBL" id="QXIR01000009">
    <property type="protein sequence ID" value="RIW35082.1"/>
    <property type="molecule type" value="Genomic_DNA"/>
</dbReference>
<evidence type="ECO:0000313" key="6">
    <source>
        <dbReference type="Proteomes" id="UP000265801"/>
    </source>
</evidence>
<dbReference type="InterPro" id="IPR000086">
    <property type="entry name" value="NUDIX_hydrolase_dom"/>
</dbReference>
<sequence>MTYPIRVRAGALIMTDKRILLVKFEDENGVHYNLPSGGVEKGESTIEAAVREAKEEAGVEVKVEKLAFIYEYAPHHNDELYGSTPNLSLFYECSIRNGSSPSMPGTPDVNQTGVEWINFTELDSITLYPKIHKQIKDYAAGLYEMDLIEECSLMK</sequence>
<dbReference type="PROSITE" id="PS00893">
    <property type="entry name" value="NUDIX_BOX"/>
    <property type="match status" value="1"/>
</dbReference>
<evidence type="ECO:0000256" key="2">
    <source>
        <dbReference type="ARBA" id="ARBA00022801"/>
    </source>
</evidence>
<dbReference type="SUPFAM" id="SSF55811">
    <property type="entry name" value="Nudix"/>
    <property type="match status" value="1"/>
</dbReference>
<evidence type="ECO:0000256" key="3">
    <source>
        <dbReference type="RuleBase" id="RU003476"/>
    </source>
</evidence>
<dbReference type="InterPro" id="IPR015797">
    <property type="entry name" value="NUDIX_hydrolase-like_dom_sf"/>
</dbReference>
<dbReference type="PANTHER" id="PTHR43046:SF14">
    <property type="entry name" value="MUTT_NUDIX FAMILY PROTEIN"/>
    <property type="match status" value="1"/>
</dbReference>
<dbReference type="PANTHER" id="PTHR43046">
    <property type="entry name" value="GDP-MANNOSE MANNOSYL HYDROLASE"/>
    <property type="match status" value="1"/>
</dbReference>
<comment type="caution">
    <text evidence="5">The sequence shown here is derived from an EMBL/GenBank/DDBJ whole genome shotgun (WGS) entry which is preliminary data.</text>
</comment>
<accession>A0A3A1R0Q1</accession>
<dbReference type="InterPro" id="IPR020476">
    <property type="entry name" value="Nudix_hydrolase"/>
</dbReference>
<reference evidence="5 6" key="1">
    <citation type="submission" date="2018-09" db="EMBL/GenBank/DDBJ databases">
        <title>Bacillus saliacetes sp. nov., isolated from Thai shrimp paste (Ka-pi).</title>
        <authorList>
            <person name="Daroonpunt R."/>
            <person name="Tanasupawat S."/>
            <person name="Yiamsombut S."/>
        </authorList>
    </citation>
    <scope>NUCLEOTIDE SEQUENCE [LARGE SCALE GENOMIC DNA]</scope>
    <source>
        <strain evidence="5 6">SKP7-4</strain>
    </source>
</reference>
<dbReference type="GO" id="GO:0016787">
    <property type="term" value="F:hydrolase activity"/>
    <property type="evidence" value="ECO:0007669"/>
    <property type="project" value="UniProtKB-KW"/>
</dbReference>